<dbReference type="STRING" id="1122973.GCA_000379925_00022"/>
<organism evidence="2 3">
    <name type="scientific">Porphyromonas levii</name>
    <dbReference type="NCBI Taxonomy" id="28114"/>
    <lineage>
        <taxon>Bacteria</taxon>
        <taxon>Pseudomonadati</taxon>
        <taxon>Bacteroidota</taxon>
        <taxon>Bacteroidia</taxon>
        <taxon>Bacteroidales</taxon>
        <taxon>Porphyromonadaceae</taxon>
        <taxon>Porphyromonas</taxon>
    </lineage>
</organism>
<dbReference type="PANTHER" id="PTHR43751:SF3">
    <property type="entry name" value="SULFATASE N-TERMINAL DOMAIN-CONTAINING PROTEIN"/>
    <property type="match status" value="1"/>
</dbReference>
<name>A0A4Y8WPM4_9PORP</name>
<dbReference type="InterPro" id="IPR052701">
    <property type="entry name" value="GAG_Ulvan_Degrading_Sulfatases"/>
</dbReference>
<dbReference type="Proteomes" id="UP000297225">
    <property type="component" value="Unassembled WGS sequence"/>
</dbReference>
<accession>A0A4Y8WPM4</accession>
<proteinExistence type="predicted"/>
<dbReference type="InterPro" id="IPR017850">
    <property type="entry name" value="Alkaline_phosphatase_core_sf"/>
</dbReference>
<sequence>MALRATFAFWDFLPTFAEIAGVKTPANIDGISMLPTLLGEEAMQKQHSYLYWEFYELGGCQAICVGDWKLIRLNAKQPKESKLELYNLRHDPGELFDLSQQYPEVVASLQVQLDSARTPSEVFKW</sequence>
<evidence type="ECO:0000313" key="3">
    <source>
        <dbReference type="Proteomes" id="UP000297225"/>
    </source>
</evidence>
<dbReference type="OrthoDB" id="9765065at2"/>
<dbReference type="RefSeq" id="WP_134849115.1">
    <property type="nucleotide sequence ID" value="NZ_CP197400.1"/>
</dbReference>
<reference evidence="2 3" key="1">
    <citation type="submission" date="2019-03" db="EMBL/GenBank/DDBJ databases">
        <title>Porphyromonas levii Isolated from the Uterus of Dairy Cows.</title>
        <authorList>
            <person name="Francis A.M."/>
        </authorList>
    </citation>
    <scope>NUCLEOTIDE SEQUENCE [LARGE SCALE GENOMIC DNA]</scope>
    <source>
        <strain evidence="2 3">AF5678</strain>
    </source>
</reference>
<dbReference type="EMBL" id="SPNC01000047">
    <property type="protein sequence ID" value="TFH95513.1"/>
    <property type="molecule type" value="Genomic_DNA"/>
</dbReference>
<dbReference type="Pfam" id="PF16347">
    <property type="entry name" value="SGSH_C"/>
    <property type="match status" value="1"/>
</dbReference>
<dbReference type="InterPro" id="IPR032506">
    <property type="entry name" value="SGSH_C"/>
</dbReference>
<dbReference type="PANTHER" id="PTHR43751">
    <property type="entry name" value="SULFATASE"/>
    <property type="match status" value="1"/>
</dbReference>
<dbReference type="AlphaFoldDB" id="A0A4Y8WPM4"/>
<dbReference type="Gene3D" id="3.30.1120.10">
    <property type="match status" value="1"/>
</dbReference>
<dbReference type="SUPFAM" id="SSF53649">
    <property type="entry name" value="Alkaline phosphatase-like"/>
    <property type="match status" value="1"/>
</dbReference>
<evidence type="ECO:0000313" key="2">
    <source>
        <dbReference type="EMBL" id="TFH95513.1"/>
    </source>
</evidence>
<keyword evidence="3" id="KW-1185">Reference proteome</keyword>
<dbReference type="Gene3D" id="3.40.720.10">
    <property type="entry name" value="Alkaline Phosphatase, subunit A"/>
    <property type="match status" value="1"/>
</dbReference>
<feature type="domain" description="N-sulphoglucosamine sulphohydrolase C-terminal" evidence="1">
    <location>
        <begin position="11"/>
        <end position="117"/>
    </location>
</feature>
<gene>
    <name evidence="2" type="ORF">E4P47_04295</name>
</gene>
<evidence type="ECO:0000259" key="1">
    <source>
        <dbReference type="Pfam" id="PF16347"/>
    </source>
</evidence>
<comment type="caution">
    <text evidence="2">The sequence shown here is derived from an EMBL/GenBank/DDBJ whole genome shotgun (WGS) entry which is preliminary data.</text>
</comment>
<protein>
    <submittedName>
        <fullName evidence="2">DUF4976 domain-containing protein</fullName>
    </submittedName>
</protein>